<sequence>MVRPGKFMLYHSFRAVDLSKESPCCGPIETINGITCWISCFKMSESKWTCSLIASNQTLGMKIKYKIITKNGYETVGTTDEKVGDSSTIFFRDNPKYYVNGNMTIECHVEFYEVDGNGIRKPGRNTQFICASSLTMDLTEKFVLSHSFRAVELPNGDWASGPTETINGIDCYIYCHKVVESTWACALLTLSEIPSLGWKVEFKIRTKNGYETIGTGDGSTQKYSDIWFQDDPKYYVDGNMAIECHVKFYEIDGNGIWIPRKVIQKETEIGFHDQKGS</sequence>
<proteinExistence type="predicted"/>
<evidence type="ECO:0000313" key="1">
    <source>
        <dbReference type="EMBL" id="EFP11788.1"/>
    </source>
</evidence>
<keyword evidence="2" id="KW-1185">Reference proteome</keyword>
<reference evidence="1" key="1">
    <citation type="submission" date="2007-07" db="EMBL/GenBank/DDBJ databases">
        <title>PCAP assembly of the Caenorhabditis remanei genome.</title>
        <authorList>
            <consortium name="The Caenorhabditis remanei Sequencing Consortium"/>
            <person name="Wilson R.K."/>
        </authorList>
    </citation>
    <scope>NUCLEOTIDE SEQUENCE [LARGE SCALE GENOMIC DNA]</scope>
    <source>
        <strain evidence="1">PB4641</strain>
    </source>
</reference>
<organism evidence="2">
    <name type="scientific">Caenorhabditis remanei</name>
    <name type="common">Caenorhabditis vulgaris</name>
    <dbReference type="NCBI Taxonomy" id="31234"/>
    <lineage>
        <taxon>Eukaryota</taxon>
        <taxon>Metazoa</taxon>
        <taxon>Ecdysozoa</taxon>
        <taxon>Nematoda</taxon>
        <taxon>Chromadorea</taxon>
        <taxon>Rhabditida</taxon>
        <taxon>Rhabditina</taxon>
        <taxon>Rhabditomorpha</taxon>
        <taxon>Rhabditoidea</taxon>
        <taxon>Rhabditidae</taxon>
        <taxon>Peloderinae</taxon>
        <taxon>Caenorhabditis</taxon>
    </lineage>
</organism>
<protein>
    <recommendedName>
        <fullName evidence="3">MATH domain-containing protein</fullName>
    </recommendedName>
</protein>
<gene>
    <name evidence="1" type="ORF">CRE_26753</name>
</gene>
<dbReference type="HOGENOM" id="CLU_1005579_0_0_1"/>
<evidence type="ECO:0008006" key="3">
    <source>
        <dbReference type="Google" id="ProtNLM"/>
    </source>
</evidence>
<accession>E3MXV1</accession>
<dbReference type="InParanoid" id="E3MXV1"/>
<dbReference type="Proteomes" id="UP000008281">
    <property type="component" value="Unassembled WGS sequence"/>
</dbReference>
<dbReference type="AlphaFoldDB" id="E3MXV1"/>
<evidence type="ECO:0000313" key="2">
    <source>
        <dbReference type="Proteomes" id="UP000008281"/>
    </source>
</evidence>
<dbReference type="EMBL" id="DS268493">
    <property type="protein sequence ID" value="EFP11788.1"/>
    <property type="molecule type" value="Genomic_DNA"/>
</dbReference>
<name>E3MXV1_CAERE</name>